<organism evidence="2 3">
    <name type="scientific">Peronospora matthiolae</name>
    <dbReference type="NCBI Taxonomy" id="2874970"/>
    <lineage>
        <taxon>Eukaryota</taxon>
        <taxon>Sar</taxon>
        <taxon>Stramenopiles</taxon>
        <taxon>Oomycota</taxon>
        <taxon>Peronosporomycetes</taxon>
        <taxon>Peronosporales</taxon>
        <taxon>Peronosporaceae</taxon>
        <taxon>Peronospora</taxon>
    </lineage>
</organism>
<protein>
    <submittedName>
        <fullName evidence="2">Uncharacterized protein</fullName>
    </submittedName>
</protein>
<keyword evidence="1" id="KW-0732">Signal</keyword>
<dbReference type="EMBL" id="CAKLBY020000069">
    <property type="protein sequence ID" value="CAK7923646.1"/>
    <property type="molecule type" value="Genomic_DNA"/>
</dbReference>
<proteinExistence type="predicted"/>
<evidence type="ECO:0000256" key="1">
    <source>
        <dbReference type="SAM" id="SignalP"/>
    </source>
</evidence>
<name>A0AAV1TMN8_9STRA</name>
<feature type="signal peptide" evidence="1">
    <location>
        <begin position="1"/>
        <end position="21"/>
    </location>
</feature>
<gene>
    <name evidence="2" type="ORF">PM001_LOCUS8796</name>
</gene>
<sequence>MKTKFIVIMAIASVVIPSSSSQSISSVCPQKTLTDDVIKSIRDHCLKGQRNEGRGNGARVGTCCDDLVRNLKCDENTACVVPRTPSDAQQMCLTEIKSYTDLESCCNRKCDGL</sequence>
<reference evidence="2" key="1">
    <citation type="submission" date="2024-01" db="EMBL/GenBank/DDBJ databases">
        <authorList>
            <person name="Webb A."/>
        </authorList>
    </citation>
    <scope>NUCLEOTIDE SEQUENCE</scope>
    <source>
        <strain evidence="2">Pm1</strain>
    </source>
</reference>
<accession>A0AAV1TMN8</accession>
<dbReference type="AlphaFoldDB" id="A0AAV1TMN8"/>
<evidence type="ECO:0000313" key="3">
    <source>
        <dbReference type="Proteomes" id="UP001162060"/>
    </source>
</evidence>
<feature type="chain" id="PRO_5043785423" evidence="1">
    <location>
        <begin position="22"/>
        <end position="113"/>
    </location>
</feature>
<comment type="caution">
    <text evidence="2">The sequence shown here is derived from an EMBL/GenBank/DDBJ whole genome shotgun (WGS) entry which is preliminary data.</text>
</comment>
<evidence type="ECO:0000313" key="2">
    <source>
        <dbReference type="EMBL" id="CAK7923646.1"/>
    </source>
</evidence>
<dbReference type="Proteomes" id="UP001162060">
    <property type="component" value="Unassembled WGS sequence"/>
</dbReference>